<comment type="caution">
    <text evidence="7">The sequence shown here is derived from an EMBL/GenBank/DDBJ whole genome shotgun (WGS) entry which is preliminary data.</text>
</comment>
<keyword evidence="8" id="KW-1185">Reference proteome</keyword>
<feature type="domain" description="NlpC/P60" evidence="6">
    <location>
        <begin position="260"/>
        <end position="388"/>
    </location>
</feature>
<proteinExistence type="inferred from homology"/>
<dbReference type="SUPFAM" id="SSF54001">
    <property type="entry name" value="Cysteine proteinases"/>
    <property type="match status" value="1"/>
</dbReference>
<dbReference type="PROSITE" id="PS51935">
    <property type="entry name" value="NLPC_P60"/>
    <property type="match status" value="1"/>
</dbReference>
<dbReference type="Gene3D" id="3.90.1720.10">
    <property type="entry name" value="endopeptidase domain like (from Nostoc punctiforme)"/>
    <property type="match status" value="1"/>
</dbReference>
<dbReference type="InterPro" id="IPR000064">
    <property type="entry name" value="NLP_P60_dom"/>
</dbReference>
<keyword evidence="4" id="KW-0788">Thiol protease</keyword>
<comment type="similarity">
    <text evidence="1">Belongs to the peptidase C40 family.</text>
</comment>
<dbReference type="PANTHER" id="PTHR47359">
    <property type="entry name" value="PEPTIDOGLYCAN DL-ENDOPEPTIDASE CWLO"/>
    <property type="match status" value="1"/>
</dbReference>
<evidence type="ECO:0000256" key="2">
    <source>
        <dbReference type="ARBA" id="ARBA00022670"/>
    </source>
</evidence>
<dbReference type="Proteomes" id="UP001596039">
    <property type="component" value="Unassembled WGS sequence"/>
</dbReference>
<evidence type="ECO:0000256" key="4">
    <source>
        <dbReference type="ARBA" id="ARBA00022807"/>
    </source>
</evidence>
<accession>A0ABW0NNJ0</accession>
<keyword evidence="5" id="KW-0175">Coiled coil</keyword>
<evidence type="ECO:0000313" key="7">
    <source>
        <dbReference type="EMBL" id="MFC5502100.1"/>
    </source>
</evidence>
<dbReference type="InterPro" id="IPR038765">
    <property type="entry name" value="Papain-like_cys_pep_sf"/>
</dbReference>
<protein>
    <submittedName>
        <fullName evidence="7">C40 family peptidase</fullName>
    </submittedName>
</protein>
<dbReference type="Pfam" id="PF00877">
    <property type="entry name" value="NLPC_P60"/>
    <property type="match status" value="1"/>
</dbReference>
<dbReference type="EMBL" id="JBHSMG010000002">
    <property type="protein sequence ID" value="MFC5502100.1"/>
    <property type="molecule type" value="Genomic_DNA"/>
</dbReference>
<evidence type="ECO:0000256" key="5">
    <source>
        <dbReference type="SAM" id="Coils"/>
    </source>
</evidence>
<dbReference type="PANTHER" id="PTHR47359:SF3">
    <property type="entry name" value="NLP_P60 DOMAIN-CONTAINING PROTEIN-RELATED"/>
    <property type="match status" value="1"/>
</dbReference>
<sequence length="388" mass="40019">MTALGLVAGSPTLAFAAKTDYPSWQDVQAAKANQAAKQAEITKIQGILNGLEAQAAALGKVALEKGELYNQARDALDAATKKTDRLKSQADAAQAKADKSARRASALIAQLAQTGGGNITLGVLFGSASQADQLLANLGTASRLSETSVQLLKKAQFDKNTASSLVASAKVAEKQRVALAGDAQTALDAAQKASDAAQSQLAQQQAAQSTMYAQLASLKNTTASIEQQYEAGVAWEAAQNAKSTPPSAPVINPNPSAPVAGAVAGAIAFAKAQLGKPYVLGGAGPSTWDCSGLTLVSYQVVGVYIGTHSATNQYNYMASHGRLVNINQLQAGDLLYYSDGGSTTASKYHTTIYIGGGQMIEAPYPGVTVRIKPVRYGDLVPYAGRPTG</sequence>
<evidence type="ECO:0000256" key="1">
    <source>
        <dbReference type="ARBA" id="ARBA00007074"/>
    </source>
</evidence>
<keyword evidence="2" id="KW-0645">Protease</keyword>
<evidence type="ECO:0000313" key="8">
    <source>
        <dbReference type="Proteomes" id="UP001596039"/>
    </source>
</evidence>
<name>A0ABW0NNJ0_9MICO</name>
<gene>
    <name evidence="7" type="ORF">ACFPJ4_07590</name>
</gene>
<feature type="coiled-coil region" evidence="5">
    <location>
        <begin position="69"/>
        <end position="96"/>
    </location>
</feature>
<evidence type="ECO:0000256" key="3">
    <source>
        <dbReference type="ARBA" id="ARBA00022801"/>
    </source>
</evidence>
<dbReference type="RefSeq" id="WP_386739803.1">
    <property type="nucleotide sequence ID" value="NZ_JBHSMG010000002.1"/>
</dbReference>
<organism evidence="7 8">
    <name type="scientific">Lysinimonas soli</name>
    <dbReference type="NCBI Taxonomy" id="1074233"/>
    <lineage>
        <taxon>Bacteria</taxon>
        <taxon>Bacillati</taxon>
        <taxon>Actinomycetota</taxon>
        <taxon>Actinomycetes</taxon>
        <taxon>Micrococcales</taxon>
        <taxon>Microbacteriaceae</taxon>
        <taxon>Lysinimonas</taxon>
    </lineage>
</organism>
<reference evidence="8" key="1">
    <citation type="journal article" date="2019" name="Int. J. Syst. Evol. Microbiol.">
        <title>The Global Catalogue of Microorganisms (GCM) 10K type strain sequencing project: providing services to taxonomists for standard genome sequencing and annotation.</title>
        <authorList>
            <consortium name="The Broad Institute Genomics Platform"/>
            <consortium name="The Broad Institute Genome Sequencing Center for Infectious Disease"/>
            <person name="Wu L."/>
            <person name="Ma J."/>
        </authorList>
    </citation>
    <scope>NUCLEOTIDE SEQUENCE [LARGE SCALE GENOMIC DNA]</scope>
    <source>
        <strain evidence="8">CGMCC 4.6997</strain>
    </source>
</reference>
<dbReference type="InterPro" id="IPR051794">
    <property type="entry name" value="PG_Endopeptidase_C40"/>
</dbReference>
<evidence type="ECO:0000259" key="6">
    <source>
        <dbReference type="PROSITE" id="PS51935"/>
    </source>
</evidence>
<keyword evidence="3" id="KW-0378">Hydrolase</keyword>